<dbReference type="GO" id="GO:0016020">
    <property type="term" value="C:membrane"/>
    <property type="evidence" value="ECO:0007669"/>
    <property type="project" value="UniProtKB-SubCell"/>
</dbReference>
<feature type="transmembrane region" description="Helical" evidence="6">
    <location>
        <begin position="263"/>
        <end position="282"/>
    </location>
</feature>
<feature type="transmembrane region" description="Helical" evidence="6">
    <location>
        <begin position="358"/>
        <end position="378"/>
    </location>
</feature>
<dbReference type="Pfam" id="PF13520">
    <property type="entry name" value="AA_permease_2"/>
    <property type="match status" value="2"/>
</dbReference>
<feature type="transmembrane region" description="Helical" evidence="6">
    <location>
        <begin position="27"/>
        <end position="46"/>
    </location>
</feature>
<accession>A0A1G4JAI8</accession>
<feature type="transmembrane region" description="Helical" evidence="6">
    <location>
        <begin position="418"/>
        <end position="438"/>
    </location>
</feature>
<dbReference type="PANTHER" id="PTHR45649:SF16">
    <property type="entry name" value="7-KETO 8-AMINOPELARGONIC ACID TRANSPORTER"/>
    <property type="match status" value="1"/>
</dbReference>
<feature type="transmembrane region" description="Helical" evidence="6">
    <location>
        <begin position="303"/>
        <end position="328"/>
    </location>
</feature>
<protein>
    <submittedName>
        <fullName evidence="7">LANO_0C09648g1_1</fullName>
    </submittedName>
</protein>
<keyword evidence="2" id="KW-0813">Transport</keyword>
<evidence type="ECO:0000256" key="4">
    <source>
        <dbReference type="ARBA" id="ARBA00022989"/>
    </source>
</evidence>
<name>A0A1G4JAI8_9SACH</name>
<dbReference type="EMBL" id="LT598446">
    <property type="protein sequence ID" value="SCU86947.1"/>
    <property type="molecule type" value="Genomic_DNA"/>
</dbReference>
<proteinExistence type="predicted"/>
<evidence type="ECO:0000256" key="1">
    <source>
        <dbReference type="ARBA" id="ARBA00004141"/>
    </source>
</evidence>
<evidence type="ECO:0000256" key="6">
    <source>
        <dbReference type="SAM" id="Phobius"/>
    </source>
</evidence>
<keyword evidence="3 6" id="KW-0812">Transmembrane</keyword>
<comment type="subcellular location">
    <subcellularLocation>
        <location evidence="1">Membrane</location>
        <topology evidence="1">Multi-pass membrane protein</topology>
    </subcellularLocation>
</comment>
<keyword evidence="8" id="KW-1185">Reference proteome</keyword>
<feature type="transmembrane region" description="Helical" evidence="6">
    <location>
        <begin position="191"/>
        <end position="213"/>
    </location>
</feature>
<sequence length="548" mass="60332">MSSAKSNDALSTVSVAESTNQKLSRNFGWLSLLGISFSLTNSWLGVSSSLVVGLSSGGPLLIVYGLIIGMFFTFMCGWSLAEFSSMLPSSSGACFWVLKMLERRQDAIKPIEDFAQPLSSDNETEEINLQWACTTTNVEITSSFQRSMALVVGLINYFGAIFTTASVFSSLALSILGVHSLLNPDYQLKHWHIFITYEILNVLLTFINCWSVILPLLSQFGLYMSVLTYLITFIISMVCRSNNTDIAWPKSNEVFGEFRNTTGWSSSAMAFIVGLINPLWAYAGIDSATHMVDEVGYKQSRKLVPRAIISTILIGFVTSFTYAIGMFFCITDAEKVTESILPILEIYYQATGNRNLSVFMQCCCILTGITCGIASVTWQSRILWSCGRDFSKLSEERPMSRKVMGFFGMVNPQLKAPLNSHLFSQLLVAVIGCIFMGSSTAFNAIITACITLLLLTYAIPCTILFFVGKASFYSRIRKELASLGVSTKGFPVTSKFGYIPNTLTICWALFCLIFLSFPYNLPVDSASMNYVSVVYGAVGLLVGIIVVL</sequence>
<dbReference type="OrthoDB" id="2417308at2759"/>
<feature type="transmembrane region" description="Helical" evidence="6">
    <location>
        <begin position="220"/>
        <end position="243"/>
    </location>
</feature>
<evidence type="ECO:0000313" key="7">
    <source>
        <dbReference type="EMBL" id="SCU86947.1"/>
    </source>
</evidence>
<dbReference type="GO" id="GO:0022857">
    <property type="term" value="F:transmembrane transporter activity"/>
    <property type="evidence" value="ECO:0007669"/>
    <property type="project" value="InterPro"/>
</dbReference>
<feature type="transmembrane region" description="Helical" evidence="6">
    <location>
        <begin position="154"/>
        <end position="179"/>
    </location>
</feature>
<dbReference type="InterPro" id="IPR002293">
    <property type="entry name" value="AA/rel_permease1"/>
</dbReference>
<dbReference type="Gene3D" id="1.20.1740.10">
    <property type="entry name" value="Amino acid/polyamine transporter I"/>
    <property type="match status" value="1"/>
</dbReference>
<evidence type="ECO:0000313" key="8">
    <source>
        <dbReference type="Proteomes" id="UP000189911"/>
    </source>
</evidence>
<reference evidence="8" key="1">
    <citation type="submission" date="2016-03" db="EMBL/GenBank/DDBJ databases">
        <authorList>
            <person name="Devillers Hugo."/>
        </authorList>
    </citation>
    <scope>NUCLEOTIDE SEQUENCE [LARGE SCALE GENOMIC DNA]</scope>
</reference>
<feature type="transmembrane region" description="Helical" evidence="6">
    <location>
        <begin position="444"/>
        <end position="468"/>
    </location>
</feature>
<gene>
    <name evidence="7" type="ORF">LANO_0C09648G</name>
</gene>
<keyword evidence="5 6" id="KW-0472">Membrane</keyword>
<evidence type="ECO:0000256" key="5">
    <source>
        <dbReference type="ARBA" id="ARBA00023136"/>
    </source>
</evidence>
<feature type="transmembrane region" description="Helical" evidence="6">
    <location>
        <begin position="529"/>
        <end position="547"/>
    </location>
</feature>
<dbReference type="PANTHER" id="PTHR45649">
    <property type="entry name" value="AMINO-ACID PERMEASE BAT1"/>
    <property type="match status" value="1"/>
</dbReference>
<keyword evidence="4 6" id="KW-1133">Transmembrane helix</keyword>
<evidence type="ECO:0000256" key="3">
    <source>
        <dbReference type="ARBA" id="ARBA00022692"/>
    </source>
</evidence>
<dbReference type="PIRSF" id="PIRSF006060">
    <property type="entry name" value="AA_transporter"/>
    <property type="match status" value="1"/>
</dbReference>
<feature type="transmembrane region" description="Helical" evidence="6">
    <location>
        <begin position="58"/>
        <end position="81"/>
    </location>
</feature>
<dbReference type="AlphaFoldDB" id="A0A1G4JAI8"/>
<evidence type="ECO:0000256" key="2">
    <source>
        <dbReference type="ARBA" id="ARBA00022448"/>
    </source>
</evidence>
<feature type="transmembrane region" description="Helical" evidence="6">
    <location>
        <begin position="498"/>
        <end position="517"/>
    </location>
</feature>
<organism evidence="7 8">
    <name type="scientific">Lachancea nothofagi CBS 11611</name>
    <dbReference type="NCBI Taxonomy" id="1266666"/>
    <lineage>
        <taxon>Eukaryota</taxon>
        <taxon>Fungi</taxon>
        <taxon>Dikarya</taxon>
        <taxon>Ascomycota</taxon>
        <taxon>Saccharomycotina</taxon>
        <taxon>Saccharomycetes</taxon>
        <taxon>Saccharomycetales</taxon>
        <taxon>Saccharomycetaceae</taxon>
        <taxon>Lachancea</taxon>
    </lineage>
</organism>
<dbReference type="Proteomes" id="UP000189911">
    <property type="component" value="Chromosome C"/>
</dbReference>